<dbReference type="AlphaFoldDB" id="A0A9P0GK35"/>
<dbReference type="EMBL" id="OV651818">
    <property type="protein sequence ID" value="CAH1112626.1"/>
    <property type="molecule type" value="Genomic_DNA"/>
</dbReference>
<dbReference type="PANTHER" id="PTHR21505:SF12">
    <property type="entry name" value="MADF DOMAIN-CONTAINING PROTEIN-RELATED"/>
    <property type="match status" value="1"/>
</dbReference>
<dbReference type="PANTHER" id="PTHR21505">
    <property type="entry name" value="MADF DOMAIN-CONTAINING PROTEIN-RELATED"/>
    <property type="match status" value="1"/>
</dbReference>
<gene>
    <name evidence="2" type="ORF">PSYICH_LOCUS11917</name>
</gene>
<keyword evidence="3" id="KW-1185">Reference proteome</keyword>
<reference evidence="2" key="1">
    <citation type="submission" date="2022-01" db="EMBL/GenBank/DDBJ databases">
        <authorList>
            <person name="King R."/>
        </authorList>
    </citation>
    <scope>NUCLEOTIDE SEQUENCE</scope>
</reference>
<evidence type="ECO:0000313" key="3">
    <source>
        <dbReference type="Proteomes" id="UP001153636"/>
    </source>
</evidence>
<dbReference type="PROSITE" id="PS51029">
    <property type="entry name" value="MADF"/>
    <property type="match status" value="1"/>
</dbReference>
<dbReference type="Pfam" id="PF10545">
    <property type="entry name" value="MADF_DNA_bdg"/>
    <property type="match status" value="1"/>
</dbReference>
<protein>
    <recommendedName>
        <fullName evidence="1">MADF domain-containing protein</fullName>
    </recommendedName>
</protein>
<dbReference type="Proteomes" id="UP001153636">
    <property type="component" value="Chromosome 6"/>
</dbReference>
<organism evidence="2 3">
    <name type="scientific">Psylliodes chrysocephalus</name>
    <dbReference type="NCBI Taxonomy" id="3402493"/>
    <lineage>
        <taxon>Eukaryota</taxon>
        <taxon>Metazoa</taxon>
        <taxon>Ecdysozoa</taxon>
        <taxon>Arthropoda</taxon>
        <taxon>Hexapoda</taxon>
        <taxon>Insecta</taxon>
        <taxon>Pterygota</taxon>
        <taxon>Neoptera</taxon>
        <taxon>Endopterygota</taxon>
        <taxon>Coleoptera</taxon>
        <taxon>Polyphaga</taxon>
        <taxon>Cucujiformia</taxon>
        <taxon>Chrysomeloidea</taxon>
        <taxon>Chrysomelidae</taxon>
        <taxon>Galerucinae</taxon>
        <taxon>Alticini</taxon>
        <taxon>Psylliodes</taxon>
    </lineage>
</organism>
<name>A0A9P0GK35_9CUCU</name>
<proteinExistence type="predicted"/>
<dbReference type="InterPro" id="IPR006578">
    <property type="entry name" value="MADF-dom"/>
</dbReference>
<sequence>MSKKNWTILETSKLIEYYRMERNLWDPKCREHKNKMVKQVSFMKLAGIFGVSPPEIDRKIKNLLSQHRRERRKHRKHKKTGEAGQFLSKWFGYNLMGFLNDKYKQQRAQEKEELQVSESSLSTDENGYEFSQDNFNESHQFENELQIKEEILEDDQNAYLNEQEFKEQLEQVAPKQSKQIKPQNEQTTEMMDVLNSINEQKKSNNYVDESTTGMVNIMKKFFNEQRNFNKDKDEFDIFGELISRKIRNLNTHYARATVQNMLNNILYEAELGKYDAPLTTNQNDINRRTATRECVNCPSTSTYSNVDTTYSNTKSDSIQHTDDCVENNLN</sequence>
<accession>A0A9P0GK35</accession>
<dbReference type="SMART" id="SM00595">
    <property type="entry name" value="MADF"/>
    <property type="match status" value="1"/>
</dbReference>
<dbReference type="OrthoDB" id="10051975at2759"/>
<evidence type="ECO:0000259" key="1">
    <source>
        <dbReference type="PROSITE" id="PS51029"/>
    </source>
</evidence>
<feature type="domain" description="MADF" evidence="1">
    <location>
        <begin position="13"/>
        <end position="104"/>
    </location>
</feature>
<evidence type="ECO:0000313" key="2">
    <source>
        <dbReference type="EMBL" id="CAH1112626.1"/>
    </source>
</evidence>